<feature type="transmembrane region" description="Helical" evidence="6">
    <location>
        <begin position="148"/>
        <end position="167"/>
    </location>
</feature>
<dbReference type="EMBL" id="NKHZ01000081">
    <property type="protein sequence ID" value="PNS14925.1"/>
    <property type="molecule type" value="Genomic_DNA"/>
</dbReference>
<comment type="similarity">
    <text evidence="5">Belongs to the SAT4 family.</text>
</comment>
<dbReference type="AlphaFoldDB" id="A0A2K1QID2"/>
<sequence length="306" mass="33081">MGLRLGSVLTGLGNDASKLTYTEVFEALKYTWITVFIGLVATTFAKFSVVALLLQVQGPNAKKRRMALWAIAGSFAVINVVQLALSTFQCNPPERLWYRYLPGSCPRGRIAGNWNYLQGSVGAFTDLLLALWPISIAWTLQTTLRVKVGFCALMAVGVFPAIASGLRTAKVPAISSSKNPTKDLADFMLWCIVEFWLIVILTSVPVLRPLFLRVFYGVKSSITYGAGTSGGTRATRGIVTAGGTTHSVVEVGGKKGVQTLSMSVLDPSKDESQEELARSVGGFEGVMITRDYDVRESGIELGKVEK</sequence>
<comment type="caution">
    <text evidence="8">The sequence shown here is derived from an EMBL/GenBank/DDBJ whole genome shotgun (WGS) entry which is preliminary data.</text>
</comment>
<feature type="transmembrane region" description="Helical" evidence="6">
    <location>
        <begin position="116"/>
        <end position="136"/>
    </location>
</feature>
<feature type="transmembrane region" description="Helical" evidence="6">
    <location>
        <begin position="187"/>
        <end position="207"/>
    </location>
</feature>
<keyword evidence="9" id="KW-1185">Reference proteome</keyword>
<dbReference type="InterPro" id="IPR049326">
    <property type="entry name" value="Rhodopsin_dom_fungi"/>
</dbReference>
<feature type="transmembrane region" description="Helical" evidence="6">
    <location>
        <begin position="66"/>
        <end position="85"/>
    </location>
</feature>
<gene>
    <name evidence="8" type="ORF">CAC42_2154</name>
</gene>
<dbReference type="Proteomes" id="UP000243797">
    <property type="component" value="Unassembled WGS sequence"/>
</dbReference>
<dbReference type="InterPro" id="IPR052337">
    <property type="entry name" value="SAT4-like"/>
</dbReference>
<feature type="transmembrane region" description="Helical" evidence="6">
    <location>
        <begin position="30"/>
        <end position="54"/>
    </location>
</feature>
<evidence type="ECO:0000256" key="4">
    <source>
        <dbReference type="ARBA" id="ARBA00023136"/>
    </source>
</evidence>
<evidence type="ECO:0000313" key="9">
    <source>
        <dbReference type="Proteomes" id="UP000243797"/>
    </source>
</evidence>
<evidence type="ECO:0000256" key="3">
    <source>
        <dbReference type="ARBA" id="ARBA00022989"/>
    </source>
</evidence>
<organism evidence="8 9">
    <name type="scientific">Sphaceloma murrayae</name>
    <dbReference type="NCBI Taxonomy" id="2082308"/>
    <lineage>
        <taxon>Eukaryota</taxon>
        <taxon>Fungi</taxon>
        <taxon>Dikarya</taxon>
        <taxon>Ascomycota</taxon>
        <taxon>Pezizomycotina</taxon>
        <taxon>Dothideomycetes</taxon>
        <taxon>Dothideomycetidae</taxon>
        <taxon>Myriangiales</taxon>
        <taxon>Elsinoaceae</taxon>
        <taxon>Sphaceloma</taxon>
    </lineage>
</organism>
<feature type="domain" description="Rhodopsin" evidence="7">
    <location>
        <begin position="8"/>
        <end position="211"/>
    </location>
</feature>
<dbReference type="PANTHER" id="PTHR33048:SF165">
    <property type="entry name" value="INTEGRAL MEMBRANE PROTEIN"/>
    <property type="match status" value="1"/>
</dbReference>
<dbReference type="STRING" id="2082308.A0A2K1QID2"/>
<evidence type="ECO:0000313" key="8">
    <source>
        <dbReference type="EMBL" id="PNS14925.1"/>
    </source>
</evidence>
<keyword evidence="4 6" id="KW-0472">Membrane</keyword>
<evidence type="ECO:0000256" key="5">
    <source>
        <dbReference type="ARBA" id="ARBA00038359"/>
    </source>
</evidence>
<dbReference type="GO" id="GO:0016020">
    <property type="term" value="C:membrane"/>
    <property type="evidence" value="ECO:0007669"/>
    <property type="project" value="UniProtKB-SubCell"/>
</dbReference>
<dbReference type="OrthoDB" id="3934549at2759"/>
<dbReference type="Pfam" id="PF20684">
    <property type="entry name" value="Fung_rhodopsin"/>
    <property type="match status" value="1"/>
</dbReference>
<evidence type="ECO:0000256" key="2">
    <source>
        <dbReference type="ARBA" id="ARBA00022692"/>
    </source>
</evidence>
<dbReference type="PANTHER" id="PTHR33048">
    <property type="entry name" value="PTH11-LIKE INTEGRAL MEMBRANE PROTEIN (AFU_ORTHOLOGUE AFUA_5G11245)"/>
    <property type="match status" value="1"/>
</dbReference>
<protein>
    <recommendedName>
        <fullName evidence="7">Rhodopsin domain-containing protein</fullName>
    </recommendedName>
</protein>
<dbReference type="InParanoid" id="A0A2K1QID2"/>
<evidence type="ECO:0000259" key="7">
    <source>
        <dbReference type="Pfam" id="PF20684"/>
    </source>
</evidence>
<reference evidence="8 9" key="1">
    <citation type="submission" date="2017-06" db="EMBL/GenBank/DDBJ databases">
        <title>Draft genome sequence of a variant of Elsinoe murrayae.</title>
        <authorList>
            <person name="Cheng Q."/>
        </authorList>
    </citation>
    <scope>NUCLEOTIDE SEQUENCE [LARGE SCALE GENOMIC DNA]</scope>
    <source>
        <strain evidence="8 9">CQ-2017a</strain>
    </source>
</reference>
<evidence type="ECO:0000256" key="1">
    <source>
        <dbReference type="ARBA" id="ARBA00004141"/>
    </source>
</evidence>
<proteinExistence type="inferred from homology"/>
<accession>A0A2K1QID2</accession>
<evidence type="ECO:0000256" key="6">
    <source>
        <dbReference type="SAM" id="Phobius"/>
    </source>
</evidence>
<comment type="subcellular location">
    <subcellularLocation>
        <location evidence="1">Membrane</location>
        <topology evidence="1">Multi-pass membrane protein</topology>
    </subcellularLocation>
</comment>
<keyword evidence="3 6" id="KW-1133">Transmembrane helix</keyword>
<name>A0A2K1QID2_9PEZI</name>
<keyword evidence="2 6" id="KW-0812">Transmembrane</keyword>